<reference evidence="1 2" key="1">
    <citation type="submission" date="2018-05" db="EMBL/GenBank/DDBJ databases">
        <title>Salinimonas sp. HMF8227 Genome sequencing and assembly.</title>
        <authorList>
            <person name="Kang H."/>
            <person name="Kang J."/>
            <person name="Cha I."/>
            <person name="Kim H."/>
            <person name="Joh K."/>
        </authorList>
    </citation>
    <scope>NUCLEOTIDE SEQUENCE [LARGE SCALE GENOMIC DNA]</scope>
    <source>
        <strain evidence="1 2">HMF8227</strain>
    </source>
</reference>
<evidence type="ECO:0000313" key="1">
    <source>
        <dbReference type="EMBL" id="AWL10607.1"/>
    </source>
</evidence>
<gene>
    <name evidence="1" type="ORF">HMF8227_00099</name>
</gene>
<dbReference type="NCBIfam" id="TIGR02444">
    <property type="entry name" value="TIGR02444 family protein"/>
    <property type="match status" value="1"/>
</dbReference>
<dbReference type="AlphaFoldDB" id="A0A2S2E0R6"/>
<dbReference type="KEGG" id="salh:HMF8227_00099"/>
<protein>
    <recommendedName>
        <fullName evidence="3">TIGR02444 family protein</fullName>
    </recommendedName>
</protein>
<sequence>MNTNWQVDDFWQVSLDWYQQGQRHFLALQDKYGLNVNLALLSLYTAKHGYVLTEQNYHQLVEALEGTEKILSPLRQLRRKTKAMDSGAYKDMKAAELALERRQQSALLVMLKHLEVERGDGHSNLANYCQSQGVSAPKQLESLLALI</sequence>
<dbReference type="InterPro" id="IPR012659">
    <property type="entry name" value="CHP02444"/>
</dbReference>
<evidence type="ECO:0008006" key="3">
    <source>
        <dbReference type="Google" id="ProtNLM"/>
    </source>
</evidence>
<keyword evidence="2" id="KW-1185">Reference proteome</keyword>
<dbReference type="RefSeq" id="WP_109338306.1">
    <property type="nucleotide sequence ID" value="NZ_CP029347.1"/>
</dbReference>
<evidence type="ECO:0000313" key="2">
    <source>
        <dbReference type="Proteomes" id="UP000245728"/>
    </source>
</evidence>
<dbReference type="OrthoDB" id="5795846at2"/>
<dbReference type="Proteomes" id="UP000245728">
    <property type="component" value="Chromosome"/>
</dbReference>
<name>A0A2S2E0R6_9ALTE</name>
<dbReference type="Pfam" id="PF09523">
    <property type="entry name" value="DUF2390"/>
    <property type="match status" value="1"/>
</dbReference>
<proteinExistence type="predicted"/>
<accession>A0A2S2E0R6</accession>
<dbReference type="EMBL" id="CP029347">
    <property type="protein sequence ID" value="AWL10607.1"/>
    <property type="molecule type" value="Genomic_DNA"/>
</dbReference>
<organism evidence="1 2">
    <name type="scientific">Saliniradius amylolyticus</name>
    <dbReference type="NCBI Taxonomy" id="2183582"/>
    <lineage>
        <taxon>Bacteria</taxon>
        <taxon>Pseudomonadati</taxon>
        <taxon>Pseudomonadota</taxon>
        <taxon>Gammaproteobacteria</taxon>
        <taxon>Alteromonadales</taxon>
        <taxon>Alteromonadaceae</taxon>
        <taxon>Saliniradius</taxon>
    </lineage>
</organism>